<evidence type="ECO:0000256" key="1">
    <source>
        <dbReference type="SAM" id="MobiDB-lite"/>
    </source>
</evidence>
<feature type="region of interest" description="Disordered" evidence="1">
    <location>
        <begin position="463"/>
        <end position="484"/>
    </location>
</feature>
<dbReference type="PATRIC" id="fig|458.5.peg.954"/>
<proteinExistence type="predicted"/>
<reference evidence="2 3" key="1">
    <citation type="submission" date="2015-11" db="EMBL/GenBank/DDBJ databases">
        <title>Genomic analysis of 38 Legionella species identifies large and diverse effector repertoires.</title>
        <authorList>
            <person name="Burstein D."/>
            <person name="Amaro F."/>
            <person name="Zusman T."/>
            <person name="Lifshitz Z."/>
            <person name="Cohen O."/>
            <person name="Gilbert J.A."/>
            <person name="Pupko T."/>
            <person name="Shuman H.A."/>
            <person name="Segal G."/>
        </authorList>
    </citation>
    <scope>NUCLEOTIDE SEQUENCE [LARGE SCALE GENOMIC DNA]</scope>
    <source>
        <strain evidence="2 3">WA-270A-C2</strain>
    </source>
</reference>
<dbReference type="OrthoDB" id="5649123at2"/>
<evidence type="ECO:0000313" key="2">
    <source>
        <dbReference type="EMBL" id="KTD48570.1"/>
    </source>
</evidence>
<feature type="compositionally biased region" description="Basic and acidic residues" evidence="1">
    <location>
        <begin position="470"/>
        <end position="484"/>
    </location>
</feature>
<name>A0A0W0XVG1_9GAMM</name>
<comment type="caution">
    <text evidence="2">The sequence shown here is derived from an EMBL/GenBank/DDBJ whole genome shotgun (WGS) entry which is preliminary data.</text>
</comment>
<accession>A0A0W0XVG1</accession>
<dbReference type="RefSeq" id="WP_058531022.1">
    <property type="nucleotide sequence ID" value="NZ_CAAAIN010000001.1"/>
</dbReference>
<dbReference type="Proteomes" id="UP000054608">
    <property type="component" value="Unassembled WGS sequence"/>
</dbReference>
<sequence length="537" mass="60303">METNEHKSAGDQIRIQTFNNPYLQGSKNLSTDEEHILKVQMMRKVDGIPMPLDLQLSAGDIVALAGDYYTKAGWGLQLKTPEGTDNHAVITDPVSNQEYQAFRAAYEDLASPEVKKSNVERIYAIEKSFLPSVLQQAVYALVIPGYGNKLENNEAHFSPWSLRAYIVGHRSALRMAQLAYQCRQLAEGQITEEQLHSKLAENLRNIRKNKSKYGFAEKSDLEIVVELGQRYHAMAVARDLFAMHFYSDHFAAGHLSRMGKLRTLLPERFKTLSLGSILVNNMHNEDNADSITATNPFTPVLEGKDKQGEEPFAMLHEDNKVYGDGTYFERSNDENSNMLINGMDNSLGDIARLLHDGTMREQDNYGGLTFLPEIDSGKPQPQPLFIAKGDDIYYRKNPWIIKQLNPADYEKTLNDPASQEDYAKLTPLKAFFLVLRLRVGGLIYSTQTIAANTEVPKPVSLQATQPDTQAAEKEKRSPPVRSDKVSWQKYAGGEVNNLLATHGFLRSKDKPAARLQEFEPENTLGADQSVQHLILNS</sequence>
<organism evidence="2 3">
    <name type="scientific">Legionella rubrilucens</name>
    <dbReference type="NCBI Taxonomy" id="458"/>
    <lineage>
        <taxon>Bacteria</taxon>
        <taxon>Pseudomonadati</taxon>
        <taxon>Pseudomonadota</taxon>
        <taxon>Gammaproteobacteria</taxon>
        <taxon>Legionellales</taxon>
        <taxon>Legionellaceae</taxon>
        <taxon>Legionella</taxon>
    </lineage>
</organism>
<protein>
    <submittedName>
        <fullName evidence="2">Dot/Icm secretion system substrate</fullName>
    </submittedName>
</protein>
<evidence type="ECO:0000313" key="3">
    <source>
        <dbReference type="Proteomes" id="UP000054608"/>
    </source>
</evidence>
<gene>
    <name evidence="2" type="ORF">Lrub_0921</name>
</gene>
<dbReference type="EMBL" id="LNYT01000007">
    <property type="protein sequence ID" value="KTD48570.1"/>
    <property type="molecule type" value="Genomic_DNA"/>
</dbReference>
<keyword evidence="3" id="KW-1185">Reference proteome</keyword>
<dbReference type="AlphaFoldDB" id="A0A0W0XVG1"/>